<dbReference type="SUPFAM" id="SSF46689">
    <property type="entry name" value="Homeodomain-like"/>
    <property type="match status" value="1"/>
</dbReference>
<name>A0A346A0E9_9HYPH</name>
<evidence type="ECO:0000313" key="5">
    <source>
        <dbReference type="EMBL" id="AXK82646.1"/>
    </source>
</evidence>
<evidence type="ECO:0000313" key="6">
    <source>
        <dbReference type="Proteomes" id="UP000254889"/>
    </source>
</evidence>
<dbReference type="Proteomes" id="UP000254889">
    <property type="component" value="Chromosome"/>
</dbReference>
<gene>
    <name evidence="5" type="ORF">DW352_20220</name>
</gene>
<dbReference type="PANTHER" id="PTHR46796:SF12">
    <property type="entry name" value="HTH-TYPE DNA-BINDING TRANSCRIPTIONAL ACTIVATOR EUTR"/>
    <property type="match status" value="1"/>
</dbReference>
<feature type="domain" description="HTH araC/xylS-type" evidence="4">
    <location>
        <begin position="224"/>
        <end position="281"/>
    </location>
</feature>
<dbReference type="OrthoDB" id="9793400at2"/>
<evidence type="ECO:0000256" key="2">
    <source>
        <dbReference type="ARBA" id="ARBA00023125"/>
    </source>
</evidence>
<dbReference type="GO" id="GO:0003700">
    <property type="term" value="F:DNA-binding transcription factor activity"/>
    <property type="evidence" value="ECO:0007669"/>
    <property type="project" value="InterPro"/>
</dbReference>
<keyword evidence="1" id="KW-0805">Transcription regulation</keyword>
<proteinExistence type="predicted"/>
<evidence type="ECO:0000256" key="3">
    <source>
        <dbReference type="ARBA" id="ARBA00023163"/>
    </source>
</evidence>
<reference evidence="5 6" key="1">
    <citation type="submission" date="2018-07" db="EMBL/GenBank/DDBJ databases">
        <authorList>
            <person name="Quirk P.G."/>
            <person name="Krulwich T.A."/>
        </authorList>
    </citation>
    <scope>NUCLEOTIDE SEQUENCE [LARGE SCALE GENOMIC DNA]</scope>
    <source>
        <strain evidence="5 6">CC-BB4</strain>
    </source>
</reference>
<keyword evidence="2" id="KW-0238">DNA-binding</keyword>
<keyword evidence="6" id="KW-1185">Reference proteome</keyword>
<dbReference type="PANTHER" id="PTHR46796">
    <property type="entry name" value="HTH-TYPE TRANSCRIPTIONAL ACTIVATOR RHAS-RELATED"/>
    <property type="match status" value="1"/>
</dbReference>
<dbReference type="PROSITE" id="PS01124">
    <property type="entry name" value="HTH_ARAC_FAMILY_2"/>
    <property type="match status" value="1"/>
</dbReference>
<dbReference type="InterPro" id="IPR009057">
    <property type="entry name" value="Homeodomain-like_sf"/>
</dbReference>
<organism evidence="5 6">
    <name type="scientific">Pseudolabrys taiwanensis</name>
    <dbReference type="NCBI Taxonomy" id="331696"/>
    <lineage>
        <taxon>Bacteria</taxon>
        <taxon>Pseudomonadati</taxon>
        <taxon>Pseudomonadota</taxon>
        <taxon>Alphaproteobacteria</taxon>
        <taxon>Hyphomicrobiales</taxon>
        <taxon>Xanthobacteraceae</taxon>
        <taxon>Pseudolabrys</taxon>
    </lineage>
</organism>
<protein>
    <submittedName>
        <fullName evidence="5">AraC family transcriptional regulator</fullName>
    </submittedName>
</protein>
<sequence>MTMDSIRPLDNFPVIRTFDVEEAREGLARIYVKPTLASPVSDGGVRAVLNECRLRNVRLVYSRFGVPIDFEFPPANYFVQMLPVRGTGALFSQHSTLPLFAGGSATISPDSGFRVHYGADYEMLVLKIDKQALTDKLVAMTGAVVDEPLQVEPIFDGTRPEAKVLQQYLPVLVDTLSAAVAPLPPWWEMQTEQLLMTMFLHAHRHNYSHLMQDDAVEAALWQIRRVEEYIEAYWDRPVTLEQLADIVGVNAFSLFRSFRKFRGYSPLEYAAQVRAKHGAGW</sequence>
<evidence type="ECO:0000259" key="4">
    <source>
        <dbReference type="PROSITE" id="PS01124"/>
    </source>
</evidence>
<dbReference type="InterPro" id="IPR035418">
    <property type="entry name" value="AraC-bd_2"/>
</dbReference>
<evidence type="ECO:0000256" key="1">
    <source>
        <dbReference type="ARBA" id="ARBA00023015"/>
    </source>
</evidence>
<dbReference type="Pfam" id="PF14525">
    <property type="entry name" value="AraC_binding_2"/>
    <property type="match status" value="1"/>
</dbReference>
<dbReference type="InterPro" id="IPR018060">
    <property type="entry name" value="HTH_AraC"/>
</dbReference>
<dbReference type="EMBL" id="CP031417">
    <property type="protein sequence ID" value="AXK82646.1"/>
    <property type="molecule type" value="Genomic_DNA"/>
</dbReference>
<dbReference type="Gene3D" id="1.10.10.60">
    <property type="entry name" value="Homeodomain-like"/>
    <property type="match status" value="1"/>
</dbReference>
<dbReference type="KEGG" id="ptaw:DW352_20220"/>
<accession>A0A346A0E9</accession>
<dbReference type="GO" id="GO:0043565">
    <property type="term" value="F:sequence-specific DNA binding"/>
    <property type="evidence" value="ECO:0007669"/>
    <property type="project" value="InterPro"/>
</dbReference>
<dbReference type="AlphaFoldDB" id="A0A346A0E9"/>
<keyword evidence="3" id="KW-0804">Transcription</keyword>
<dbReference type="InterPro" id="IPR050204">
    <property type="entry name" value="AraC_XylS_family_regulators"/>
</dbReference>